<keyword evidence="1" id="KW-1133">Transmembrane helix</keyword>
<dbReference type="RefSeq" id="WP_245937499.1">
    <property type="nucleotide sequence ID" value="NZ_QPJJ01000018.1"/>
</dbReference>
<keyword evidence="1" id="KW-0472">Membrane</keyword>
<comment type="caution">
    <text evidence="2">The sequence shown here is derived from an EMBL/GenBank/DDBJ whole genome shotgun (WGS) entry which is preliminary data.</text>
</comment>
<dbReference type="EMBL" id="QPJJ01000018">
    <property type="protein sequence ID" value="RCW63365.1"/>
    <property type="molecule type" value="Genomic_DNA"/>
</dbReference>
<gene>
    <name evidence="2" type="ORF">DFR57_11832</name>
</gene>
<keyword evidence="3" id="KW-1185">Reference proteome</keyword>
<feature type="transmembrane region" description="Helical" evidence="1">
    <location>
        <begin position="119"/>
        <end position="141"/>
    </location>
</feature>
<dbReference type="AlphaFoldDB" id="A0A368X6B4"/>
<evidence type="ECO:0000313" key="2">
    <source>
        <dbReference type="EMBL" id="RCW63365.1"/>
    </source>
</evidence>
<evidence type="ECO:0000256" key="1">
    <source>
        <dbReference type="SAM" id="Phobius"/>
    </source>
</evidence>
<accession>A0A368X6B4</accession>
<dbReference type="Proteomes" id="UP000252585">
    <property type="component" value="Unassembled WGS sequence"/>
</dbReference>
<feature type="transmembrane region" description="Helical" evidence="1">
    <location>
        <begin position="161"/>
        <end position="183"/>
    </location>
</feature>
<protein>
    <submittedName>
        <fullName evidence="2">Uncharacterized protein DUF2812</fullName>
    </submittedName>
</protein>
<keyword evidence="1" id="KW-0812">Transmembrane</keyword>
<dbReference type="Pfam" id="PF11193">
    <property type="entry name" value="DUF2812"/>
    <property type="match status" value="1"/>
</dbReference>
<sequence>MWVNKTVYKLRPSDYWRIGEHERWFADMAAKGLYLKKMGMHFAKFAKGEPEKMKYRIDVSLDKKISSEQRQMYAENGWDYVTRYSYFNVFSSPAERNAPELHTDPAEQSYTLKELDKKLTMNAAIVVIGMLVISSMVSAFWFLDGTPTLVMVESGAIQYTIFPLFMGYLTYTSLQAAISIRTLRKNLLDGKPVNHHAPWKNYHRLHTIVTFLFTIVIGLSAIILPTVQLVKSDTRTLPESNSDLPFVRLADVEENPSLIREESSYKSDNVDFDNRYSYDWSLLAPVQYDTDEQGVIPEKMWKNESGEYSPAIHTQVYQLRIPTLADNLISDLIERYRFEDSREDFVKTEHPDLDNLIVHEKEEMKEVFASKGKAVMYVRYHGYADINSVIQNTVEKINLMLEK</sequence>
<reference evidence="2 3" key="1">
    <citation type="submission" date="2018-07" db="EMBL/GenBank/DDBJ databases">
        <title>Genomic Encyclopedia of Type Strains, Phase IV (KMG-IV): sequencing the most valuable type-strain genomes for metagenomic binning, comparative biology and taxonomic classification.</title>
        <authorList>
            <person name="Goeker M."/>
        </authorList>
    </citation>
    <scope>NUCLEOTIDE SEQUENCE [LARGE SCALE GENOMIC DNA]</scope>
    <source>
        <strain evidence="2 3">DSM 27696</strain>
    </source>
</reference>
<organism evidence="2 3">
    <name type="scientific">Saliterribacillus persicus</name>
    <dbReference type="NCBI Taxonomy" id="930114"/>
    <lineage>
        <taxon>Bacteria</taxon>
        <taxon>Bacillati</taxon>
        <taxon>Bacillota</taxon>
        <taxon>Bacilli</taxon>
        <taxon>Bacillales</taxon>
        <taxon>Bacillaceae</taxon>
        <taxon>Saliterribacillus</taxon>
    </lineage>
</organism>
<evidence type="ECO:0000313" key="3">
    <source>
        <dbReference type="Proteomes" id="UP000252585"/>
    </source>
</evidence>
<dbReference type="InterPro" id="IPR021359">
    <property type="entry name" value="DUF2812"/>
</dbReference>
<proteinExistence type="predicted"/>
<feature type="transmembrane region" description="Helical" evidence="1">
    <location>
        <begin position="204"/>
        <end position="224"/>
    </location>
</feature>
<name>A0A368X6B4_9BACI</name>